<dbReference type="GO" id="GO:0017147">
    <property type="term" value="F:Wnt-protein binding"/>
    <property type="evidence" value="ECO:0007669"/>
    <property type="project" value="TreeGrafter"/>
</dbReference>
<dbReference type="GO" id="GO:0035567">
    <property type="term" value="P:non-canonical Wnt signaling pathway"/>
    <property type="evidence" value="ECO:0007669"/>
    <property type="project" value="TreeGrafter"/>
</dbReference>
<dbReference type="GO" id="GO:0042813">
    <property type="term" value="F:Wnt receptor activity"/>
    <property type="evidence" value="ECO:0007669"/>
    <property type="project" value="TreeGrafter"/>
</dbReference>
<feature type="disulfide bond" evidence="14">
    <location>
        <begin position="58"/>
        <end position="104"/>
    </location>
</feature>
<feature type="compositionally biased region" description="Basic residues" evidence="15">
    <location>
        <begin position="188"/>
        <end position="198"/>
    </location>
</feature>
<comment type="caution">
    <text evidence="14">Lacks conserved residue(s) required for the propagation of feature annotation.</text>
</comment>
<evidence type="ECO:0000256" key="6">
    <source>
        <dbReference type="ARBA" id="ARBA00022692"/>
    </source>
</evidence>
<keyword evidence="8 16" id="KW-1133">Transmembrane helix</keyword>
<dbReference type="InterPro" id="IPR020067">
    <property type="entry name" value="Frizzled_dom"/>
</dbReference>
<feature type="transmembrane region" description="Helical" evidence="16">
    <location>
        <begin position="444"/>
        <end position="466"/>
    </location>
</feature>
<dbReference type="InterPro" id="IPR000539">
    <property type="entry name" value="Frizzled/Smoothened_7TM"/>
</dbReference>
<keyword evidence="9" id="KW-0297">G-protein coupled receptor</keyword>
<keyword evidence="10 16" id="KW-0472">Membrane</keyword>
<dbReference type="SMART" id="SM00063">
    <property type="entry name" value="FRI"/>
    <property type="match status" value="1"/>
</dbReference>
<keyword evidence="3" id="KW-0217">Developmental protein</keyword>
<dbReference type="CDD" id="cd15035">
    <property type="entry name" value="7tmF_FZD5_FZD8-like"/>
    <property type="match status" value="1"/>
</dbReference>
<dbReference type="FunFam" id="1.20.1070.10:FF:000262">
    <property type="entry name" value="Frizzled 2"/>
    <property type="match status" value="1"/>
</dbReference>
<evidence type="ECO:0000256" key="8">
    <source>
        <dbReference type="ARBA" id="ARBA00022989"/>
    </source>
</evidence>
<keyword evidence="12" id="KW-0675">Receptor</keyword>
<evidence type="ECO:0000256" key="7">
    <source>
        <dbReference type="ARBA" id="ARBA00022729"/>
    </source>
</evidence>
<dbReference type="SMART" id="SM01330">
    <property type="entry name" value="Frizzled"/>
    <property type="match status" value="1"/>
</dbReference>
<keyword evidence="13" id="KW-0807">Transducer</keyword>
<organism evidence="20 21">
    <name type="scientific">Polyplax serrata</name>
    <name type="common">Common mouse louse</name>
    <dbReference type="NCBI Taxonomy" id="468196"/>
    <lineage>
        <taxon>Eukaryota</taxon>
        <taxon>Metazoa</taxon>
        <taxon>Ecdysozoa</taxon>
        <taxon>Arthropoda</taxon>
        <taxon>Hexapoda</taxon>
        <taxon>Insecta</taxon>
        <taxon>Pterygota</taxon>
        <taxon>Neoptera</taxon>
        <taxon>Paraneoptera</taxon>
        <taxon>Psocodea</taxon>
        <taxon>Troctomorpha</taxon>
        <taxon>Phthiraptera</taxon>
        <taxon>Anoplura</taxon>
        <taxon>Polyplacidae</taxon>
        <taxon>Polyplax</taxon>
    </lineage>
</organism>
<comment type="caution">
    <text evidence="20">The sequence shown here is derived from an EMBL/GenBank/DDBJ whole genome shotgun (WGS) entry which is preliminary data.</text>
</comment>
<keyword evidence="5" id="KW-0879">Wnt signaling pathway</keyword>
<evidence type="ECO:0000256" key="5">
    <source>
        <dbReference type="ARBA" id="ARBA00022687"/>
    </source>
</evidence>
<keyword evidence="11 14" id="KW-1015">Disulfide bond</keyword>
<feature type="compositionally biased region" description="Polar residues" evidence="15">
    <location>
        <begin position="165"/>
        <end position="185"/>
    </location>
</feature>
<protein>
    <recommendedName>
        <fullName evidence="22">Frizzled-2</fullName>
    </recommendedName>
</protein>
<evidence type="ECO:0000256" key="10">
    <source>
        <dbReference type="ARBA" id="ARBA00023136"/>
    </source>
</evidence>
<feature type="chain" id="PRO_5042861689" description="Frizzled-2" evidence="17">
    <location>
        <begin position="26"/>
        <end position="716"/>
    </location>
</feature>
<keyword evidence="4" id="KW-1003">Cell membrane</keyword>
<accession>A0AAN8S9M0</accession>
<dbReference type="GO" id="GO:0004930">
    <property type="term" value="F:G protein-coupled receptor activity"/>
    <property type="evidence" value="ECO:0007669"/>
    <property type="project" value="UniProtKB-KW"/>
</dbReference>
<dbReference type="PROSITE" id="PS50038">
    <property type="entry name" value="FZ"/>
    <property type="match status" value="1"/>
</dbReference>
<evidence type="ECO:0000256" key="14">
    <source>
        <dbReference type="PROSITE-ProRule" id="PRU00090"/>
    </source>
</evidence>
<dbReference type="Gene3D" id="1.20.1070.10">
    <property type="entry name" value="Rhodopsin 7-helix transmembrane proteins"/>
    <property type="match status" value="1"/>
</dbReference>
<dbReference type="Gene3D" id="1.10.2000.10">
    <property type="entry name" value="Frizzled cysteine-rich domain"/>
    <property type="match status" value="1"/>
</dbReference>
<evidence type="ECO:0000256" key="11">
    <source>
        <dbReference type="ARBA" id="ARBA00023157"/>
    </source>
</evidence>
<feature type="signal peptide" evidence="17">
    <location>
        <begin position="1"/>
        <end position="25"/>
    </location>
</feature>
<dbReference type="InterPro" id="IPR036790">
    <property type="entry name" value="Frizzled_dom_sf"/>
</dbReference>
<dbReference type="CDD" id="cd07456">
    <property type="entry name" value="CRD_FZ5_like"/>
    <property type="match status" value="1"/>
</dbReference>
<evidence type="ECO:0000256" key="17">
    <source>
        <dbReference type="SAM" id="SignalP"/>
    </source>
</evidence>
<dbReference type="PRINTS" id="PR00489">
    <property type="entry name" value="FRIZZLED"/>
</dbReference>
<dbReference type="PANTHER" id="PTHR11309">
    <property type="entry name" value="FRIZZLED"/>
    <property type="match status" value="1"/>
</dbReference>
<dbReference type="GO" id="GO:0005886">
    <property type="term" value="C:plasma membrane"/>
    <property type="evidence" value="ECO:0007669"/>
    <property type="project" value="UniProtKB-SubCell"/>
</dbReference>
<comment type="similarity">
    <text evidence="2">Belongs to the G-protein coupled receptor Fz/Smo family.</text>
</comment>
<feature type="disulfide bond" evidence="14">
    <location>
        <begin position="95"/>
        <end position="133"/>
    </location>
</feature>
<dbReference type="AlphaFoldDB" id="A0AAN8S9M0"/>
<evidence type="ECO:0000256" key="9">
    <source>
        <dbReference type="ARBA" id="ARBA00023040"/>
    </source>
</evidence>
<evidence type="ECO:0008006" key="22">
    <source>
        <dbReference type="Google" id="ProtNLM"/>
    </source>
</evidence>
<evidence type="ECO:0000256" key="2">
    <source>
        <dbReference type="ARBA" id="ARBA00008077"/>
    </source>
</evidence>
<dbReference type="Proteomes" id="UP001372834">
    <property type="component" value="Unassembled WGS sequence"/>
</dbReference>
<dbReference type="SUPFAM" id="SSF63501">
    <property type="entry name" value="Frizzled cysteine-rich domain"/>
    <property type="match status" value="1"/>
</dbReference>
<evidence type="ECO:0000256" key="15">
    <source>
        <dbReference type="SAM" id="MobiDB-lite"/>
    </source>
</evidence>
<evidence type="ECO:0000256" key="3">
    <source>
        <dbReference type="ARBA" id="ARBA00022473"/>
    </source>
</evidence>
<gene>
    <name evidence="20" type="ORF">RUM43_013301</name>
</gene>
<evidence type="ECO:0000259" key="19">
    <source>
        <dbReference type="PROSITE" id="PS50261"/>
    </source>
</evidence>
<evidence type="ECO:0000256" key="1">
    <source>
        <dbReference type="ARBA" id="ARBA00004651"/>
    </source>
</evidence>
<proteinExistence type="inferred from homology"/>
<feature type="transmembrane region" description="Helical" evidence="16">
    <location>
        <begin position="275"/>
        <end position="297"/>
    </location>
</feature>
<evidence type="ECO:0000256" key="13">
    <source>
        <dbReference type="ARBA" id="ARBA00023224"/>
    </source>
</evidence>
<feature type="disulfide bond" evidence="14">
    <location>
        <begin position="50"/>
        <end position="111"/>
    </location>
</feature>
<reference evidence="20 21" key="1">
    <citation type="submission" date="2023-10" db="EMBL/GenBank/DDBJ databases">
        <title>Genomes of two closely related lineages of the louse Polyplax serrata with different host specificities.</title>
        <authorList>
            <person name="Martinu J."/>
            <person name="Tarabai H."/>
            <person name="Stefka J."/>
            <person name="Hypsa V."/>
        </authorList>
    </citation>
    <scope>NUCLEOTIDE SEQUENCE [LARGE SCALE GENOMIC DNA]</scope>
    <source>
        <strain evidence="20">HR10_N</strain>
    </source>
</reference>
<dbReference type="Pfam" id="PF01534">
    <property type="entry name" value="Frizzled"/>
    <property type="match status" value="1"/>
</dbReference>
<dbReference type="InterPro" id="IPR015526">
    <property type="entry name" value="Frizzled/SFRP"/>
</dbReference>
<feature type="transmembrane region" description="Helical" evidence="16">
    <location>
        <begin position="548"/>
        <end position="571"/>
    </location>
</feature>
<evidence type="ECO:0000259" key="18">
    <source>
        <dbReference type="PROSITE" id="PS50038"/>
    </source>
</evidence>
<dbReference type="GO" id="GO:0060070">
    <property type="term" value="P:canonical Wnt signaling pathway"/>
    <property type="evidence" value="ECO:0007669"/>
    <property type="project" value="TreeGrafter"/>
</dbReference>
<feature type="transmembrane region" description="Helical" evidence="16">
    <location>
        <begin position="309"/>
        <end position="329"/>
    </location>
</feature>
<feature type="disulfide bond" evidence="14">
    <location>
        <begin position="126"/>
        <end position="150"/>
    </location>
</feature>
<feature type="domain" description="G-protein coupled receptors family 2 profile 2" evidence="19">
    <location>
        <begin position="273"/>
        <end position="578"/>
    </location>
</feature>
<dbReference type="InterPro" id="IPR017981">
    <property type="entry name" value="GPCR_2-like_7TM"/>
</dbReference>
<sequence>MWTKPNNQILLTVVSVLMMKSWCQALEKSQGSGSGSSSGSSSSASSNSRCEQISIPMCRGIGYNLTSMPNELNHESQDEAGLEVHQFWPLVEIGCSPDLKFFLCSMYTPICIEDYHKPLPACRSVCERARAGCTPLMLQYGFPWPERMACERFPVHNSDPENLCMEQSNRTDSSGSSSQHMSTATLKPPKKNSGKCKVGKNGSSKHCPPREETQQSHTIKDVGPDCTCKCRPPLITIVRDSPYYNRSISIGAVDNCGFPCHGVFFSQEEKDFATVWITLWSSLCCVFTLMTLTTFFIDTERFKYPERPIVFLSACYFLVSVGYLIRVILGHEEVACEARMIRYNTAGPIPCTVVFLLVYFFGMASSIWWVVLSFTWFLAAGLKWGNEAIAGYSQYFHLAAWLIPTIKSIAVLVTNAVDGDPVAGICYVGNQNSDNLRGFVLVPLLVYLLLGTSFLLGGFVSLFRIRSVIRQQGGISGRSKADKLEKLMIRIGTFSVLYTVPATIVIACHVYESTLYTDWMSQLVCPCSEATRESATLPFGIRTRLRPMYWILMLKYFMTLAVGITSGVWIWSGKTLDSWRRLSRRLFGGRRGHGHGSVLINPVKKRSCAKQQYQNCVDYCPQVPVQSMSLPPPSSSLLDGPHITAGPGSIQSASQHHVAAPGSLYQHLLKQPLSHTKQSEESDYVFEADYEGINESLTVIPTGKGNIKGLNNYGPI</sequence>
<evidence type="ECO:0000256" key="4">
    <source>
        <dbReference type="ARBA" id="ARBA00022475"/>
    </source>
</evidence>
<evidence type="ECO:0000256" key="16">
    <source>
        <dbReference type="SAM" id="Phobius"/>
    </source>
</evidence>
<evidence type="ECO:0000313" key="21">
    <source>
        <dbReference type="Proteomes" id="UP001372834"/>
    </source>
</evidence>
<name>A0AAN8S9M0_POLSC</name>
<dbReference type="Pfam" id="PF01392">
    <property type="entry name" value="Fz"/>
    <property type="match status" value="1"/>
</dbReference>
<feature type="region of interest" description="Disordered" evidence="15">
    <location>
        <begin position="161"/>
        <end position="216"/>
    </location>
</feature>
<feature type="transmembrane region" description="Helical" evidence="16">
    <location>
        <begin position="487"/>
        <end position="511"/>
    </location>
</feature>
<evidence type="ECO:0000313" key="20">
    <source>
        <dbReference type="EMBL" id="KAK6632533.1"/>
    </source>
</evidence>
<dbReference type="FunFam" id="1.10.2000.10:FF:000004">
    <property type="entry name" value="Frizzled class receptor 8a"/>
    <property type="match status" value="1"/>
</dbReference>
<keyword evidence="7 17" id="KW-0732">Signal</keyword>
<dbReference type="PANTHER" id="PTHR11309:SF126">
    <property type="entry name" value="FRIZZLED-2"/>
    <property type="match status" value="1"/>
</dbReference>
<comment type="subcellular location">
    <subcellularLocation>
        <location evidence="1">Cell membrane</location>
        <topology evidence="1">Multi-pass membrane protein</topology>
    </subcellularLocation>
</comment>
<evidence type="ECO:0000256" key="12">
    <source>
        <dbReference type="ARBA" id="ARBA00023170"/>
    </source>
</evidence>
<dbReference type="PROSITE" id="PS50261">
    <property type="entry name" value="G_PROTEIN_RECEP_F2_4"/>
    <property type="match status" value="1"/>
</dbReference>
<keyword evidence="6 16" id="KW-0812">Transmembrane</keyword>
<feature type="domain" description="FZ" evidence="18">
    <location>
        <begin position="45"/>
        <end position="167"/>
    </location>
</feature>
<dbReference type="EMBL" id="JAWJWE010000007">
    <property type="protein sequence ID" value="KAK6632533.1"/>
    <property type="molecule type" value="Genomic_DNA"/>
</dbReference>